<dbReference type="InterPro" id="IPR030616">
    <property type="entry name" value="Aur-like"/>
</dbReference>
<dbReference type="PROSITE" id="PS50011">
    <property type="entry name" value="PROTEIN_KINASE_DOM"/>
    <property type="match status" value="1"/>
</dbReference>
<proteinExistence type="predicted"/>
<evidence type="ECO:0000313" key="8">
    <source>
        <dbReference type="Proteomes" id="UP000032545"/>
    </source>
</evidence>
<dbReference type="InterPro" id="IPR008271">
    <property type="entry name" value="Ser/Thr_kinase_AS"/>
</dbReference>
<dbReference type="GO" id="GO:0004674">
    <property type="term" value="F:protein serine/threonine kinase activity"/>
    <property type="evidence" value="ECO:0007669"/>
    <property type="project" value="UniProtKB-KW"/>
</dbReference>
<dbReference type="Gene3D" id="1.10.510.10">
    <property type="entry name" value="Transferase(Phosphotransferase) domain 1"/>
    <property type="match status" value="1"/>
</dbReference>
<gene>
    <name evidence="7" type="ORF">FF36_00424</name>
</gene>
<dbReference type="SUPFAM" id="SSF56112">
    <property type="entry name" value="Protein kinase-like (PK-like)"/>
    <property type="match status" value="1"/>
</dbReference>
<evidence type="ECO:0000256" key="3">
    <source>
        <dbReference type="ARBA" id="ARBA00022741"/>
    </source>
</evidence>
<keyword evidence="5" id="KW-0067">ATP-binding</keyword>
<evidence type="ECO:0000256" key="5">
    <source>
        <dbReference type="ARBA" id="ARBA00022840"/>
    </source>
</evidence>
<dbReference type="PANTHER" id="PTHR24350">
    <property type="entry name" value="SERINE/THREONINE-PROTEIN KINASE IAL-RELATED"/>
    <property type="match status" value="1"/>
</dbReference>
<name>A0A0D8BMD5_9ACTN</name>
<dbReference type="InterPro" id="IPR011009">
    <property type="entry name" value="Kinase-like_dom_sf"/>
</dbReference>
<dbReference type="AlphaFoldDB" id="A0A0D8BMD5"/>
<sequence length="75" mass="7852">MAVAAALPHAHGQGVLHRDIKADNILFAADGTLNALGVVLYRLLAGAPPFDAVRSESVVKRLSQVGSFFQQVIAA</sequence>
<feature type="domain" description="Protein kinase" evidence="6">
    <location>
        <begin position="1"/>
        <end position="75"/>
    </location>
</feature>
<evidence type="ECO:0000256" key="2">
    <source>
        <dbReference type="ARBA" id="ARBA00022679"/>
    </source>
</evidence>
<keyword evidence="4 7" id="KW-0418">Kinase</keyword>
<dbReference type="GO" id="GO:0005524">
    <property type="term" value="F:ATP binding"/>
    <property type="evidence" value="ECO:0007669"/>
    <property type="project" value="UniProtKB-KW"/>
</dbReference>
<keyword evidence="3" id="KW-0547">Nucleotide-binding</keyword>
<dbReference type="Proteomes" id="UP000032545">
    <property type="component" value="Unassembled WGS sequence"/>
</dbReference>
<evidence type="ECO:0000256" key="4">
    <source>
        <dbReference type="ARBA" id="ARBA00022777"/>
    </source>
</evidence>
<evidence type="ECO:0000313" key="7">
    <source>
        <dbReference type="EMBL" id="KJE25291.1"/>
    </source>
</evidence>
<dbReference type="PATRIC" id="fig|1502723.3.peg.471"/>
<protein>
    <submittedName>
        <fullName evidence="7">Protein kinase family protein</fullName>
    </submittedName>
</protein>
<reference evidence="7 8" key="2">
    <citation type="journal article" date="2016" name="Genome Announc.">
        <title>Permanent Draft Genome Sequences for Two Variants of Frankia sp. Strain CpI1, the First Frankia Strain Isolated from Root Nodules of Comptonia peregrina.</title>
        <authorList>
            <person name="Oshone R."/>
            <person name="Hurst S.G.IV."/>
            <person name="Abebe-Akele F."/>
            <person name="Simpson S."/>
            <person name="Morris K."/>
            <person name="Thomas W.K."/>
            <person name="Tisa L.S."/>
        </authorList>
    </citation>
    <scope>NUCLEOTIDE SEQUENCE [LARGE SCALE GENOMIC DNA]</scope>
    <source>
        <strain evidence="8">CpI1-S</strain>
    </source>
</reference>
<organism evidence="7 8">
    <name type="scientific">Frankia torreyi</name>
    <dbReference type="NCBI Taxonomy" id="1856"/>
    <lineage>
        <taxon>Bacteria</taxon>
        <taxon>Bacillati</taxon>
        <taxon>Actinomycetota</taxon>
        <taxon>Actinomycetes</taxon>
        <taxon>Frankiales</taxon>
        <taxon>Frankiaceae</taxon>
        <taxon>Frankia</taxon>
    </lineage>
</organism>
<accession>A0A0D8BMD5</accession>
<keyword evidence="1" id="KW-0723">Serine/threonine-protein kinase</keyword>
<evidence type="ECO:0000259" key="6">
    <source>
        <dbReference type="PROSITE" id="PS50011"/>
    </source>
</evidence>
<reference evidence="8" key="1">
    <citation type="submission" date="2015-02" db="EMBL/GenBank/DDBJ databases">
        <title>Draft Genome of Frankia sp. CpI1-S.</title>
        <authorList>
            <person name="Oshone R.T."/>
            <person name="Ngom M."/>
            <person name="Ghodhbane-Gtari F."/>
            <person name="Gtari M."/>
            <person name="Morris K."/>
            <person name="Thomas K."/>
            <person name="Sen A."/>
            <person name="Tisa L.S."/>
        </authorList>
    </citation>
    <scope>NUCLEOTIDE SEQUENCE [LARGE SCALE GENOMIC DNA]</scope>
    <source>
        <strain evidence="8">CpI1-S</strain>
    </source>
</reference>
<keyword evidence="2" id="KW-0808">Transferase</keyword>
<evidence type="ECO:0000256" key="1">
    <source>
        <dbReference type="ARBA" id="ARBA00022527"/>
    </source>
</evidence>
<dbReference type="EMBL" id="JYFN01000002">
    <property type="protein sequence ID" value="KJE25291.1"/>
    <property type="molecule type" value="Genomic_DNA"/>
</dbReference>
<dbReference type="OrthoDB" id="9801841at2"/>
<dbReference type="RefSeq" id="WP_044883182.1">
    <property type="nucleotide sequence ID" value="NZ_JYFN01000002.1"/>
</dbReference>
<dbReference type="InterPro" id="IPR000719">
    <property type="entry name" value="Prot_kinase_dom"/>
</dbReference>
<dbReference type="PROSITE" id="PS00108">
    <property type="entry name" value="PROTEIN_KINASE_ST"/>
    <property type="match status" value="1"/>
</dbReference>
<comment type="caution">
    <text evidence="7">The sequence shown here is derived from an EMBL/GenBank/DDBJ whole genome shotgun (WGS) entry which is preliminary data.</text>
</comment>
<keyword evidence="8" id="KW-1185">Reference proteome</keyword>